<keyword evidence="2" id="KW-0547">Nucleotide-binding</keyword>
<dbReference type="PANTHER" id="PTHR44329:SF288">
    <property type="entry name" value="MITOGEN-ACTIVATED PROTEIN KINASE KINASE KINASE 20"/>
    <property type="match status" value="1"/>
</dbReference>
<reference evidence="6 7" key="1">
    <citation type="submission" date="2024-02" db="EMBL/GenBank/DDBJ databases">
        <authorList>
            <person name="Daric V."/>
            <person name="Darras S."/>
        </authorList>
    </citation>
    <scope>NUCLEOTIDE SEQUENCE [LARGE SCALE GENOMIC DNA]</scope>
</reference>
<evidence type="ECO:0000313" key="6">
    <source>
        <dbReference type="EMBL" id="CAK8674305.1"/>
    </source>
</evidence>
<evidence type="ECO:0000259" key="5">
    <source>
        <dbReference type="SMART" id="SM00219"/>
    </source>
</evidence>
<accession>A0ABP0F3K7</accession>
<dbReference type="InterPro" id="IPR020635">
    <property type="entry name" value="Tyr_kinase_cat_dom"/>
</dbReference>
<sequence length="575" mass="64601">MAVQTTFEQNNLGNRDMRGLSSVMLLPSYSVTDIYESITLRYDIVSLRIVVVKEEFPHSEAPVPVSSLEYISNGSFKVGPVLEEDRGPSYKAGDRVGYWLVRRFDKENKLQDITVHFTKNSKKVVEKTLPCIESSAQVHAELKLFENTTSQTYELTQKLRNVKTLKYFETTMMDDYEEITLYSCIPKNGGCLLLGKSKWWYGYCSDGSLKRADCSAVKRWGPPYNPDDTVGCRVEIEYVEESKHNIKIYFSKDHAEFNGPVIISDQSEKAQAYCILEFKGPKTLATYSALRIVAGEDGILAHGGSGNYYHGFDENDAPVTVGVYDQGWQDIFIKQKHEMIQRKPNPYLAQVYGVATLPYGVALIMEPMRGGSVFDLLHGCHGNTYRVPIIPTFLLLRMCAEIATGMASLLIHTAGQIEQISTRNMFLSESLNCKLCPTFYDHVGNIRPSTAQQLLVLKLGKIIYELILRQVPGETLSAASELVSAVNAYIDTLRDERSVNIHKYLRDVMISCLASHEQRPSIKQVRDSLALKLSTEQNVSEMQHAVADISESMGLKWIPFTAECVALGQISSARR</sequence>
<feature type="domain" description="Tyrosine-protein kinase catalytic" evidence="5">
    <location>
        <begin position="319"/>
        <end position="529"/>
    </location>
</feature>
<evidence type="ECO:0000256" key="2">
    <source>
        <dbReference type="ARBA" id="ARBA00022741"/>
    </source>
</evidence>
<keyword evidence="1" id="KW-0808">Transferase</keyword>
<dbReference type="InterPro" id="IPR011009">
    <property type="entry name" value="Kinase-like_dom_sf"/>
</dbReference>
<comment type="caution">
    <text evidence="6">The sequence shown here is derived from an EMBL/GenBank/DDBJ whole genome shotgun (WGS) entry which is preliminary data.</text>
</comment>
<keyword evidence="4" id="KW-0067">ATP-binding</keyword>
<dbReference type="InterPro" id="IPR051681">
    <property type="entry name" value="Ser/Thr_Kinases-Pseudokinases"/>
</dbReference>
<dbReference type="Proteomes" id="UP001642483">
    <property type="component" value="Unassembled WGS sequence"/>
</dbReference>
<dbReference type="SUPFAM" id="SSF56112">
    <property type="entry name" value="Protein kinase-like (PK-like)"/>
    <property type="match status" value="1"/>
</dbReference>
<dbReference type="EMBL" id="CAWYQH010000013">
    <property type="protein sequence ID" value="CAK8674305.1"/>
    <property type="molecule type" value="Genomic_DNA"/>
</dbReference>
<gene>
    <name evidence="6" type="ORF">CVLEPA_LOCUS4018</name>
</gene>
<evidence type="ECO:0000313" key="7">
    <source>
        <dbReference type="Proteomes" id="UP001642483"/>
    </source>
</evidence>
<proteinExistence type="predicted"/>
<evidence type="ECO:0000256" key="4">
    <source>
        <dbReference type="ARBA" id="ARBA00022840"/>
    </source>
</evidence>
<dbReference type="Gene3D" id="1.10.510.10">
    <property type="entry name" value="Transferase(Phosphotransferase) domain 1"/>
    <property type="match status" value="1"/>
</dbReference>
<dbReference type="SMART" id="SM00219">
    <property type="entry name" value="TyrKc"/>
    <property type="match status" value="1"/>
</dbReference>
<protein>
    <recommendedName>
        <fullName evidence="5">Tyrosine-protein kinase catalytic domain-containing protein</fullName>
    </recommendedName>
</protein>
<keyword evidence="7" id="KW-1185">Reference proteome</keyword>
<evidence type="ECO:0000256" key="3">
    <source>
        <dbReference type="ARBA" id="ARBA00022777"/>
    </source>
</evidence>
<keyword evidence="3" id="KW-0418">Kinase</keyword>
<dbReference type="PANTHER" id="PTHR44329">
    <property type="entry name" value="SERINE/THREONINE-PROTEIN KINASE TNNI3K-RELATED"/>
    <property type="match status" value="1"/>
</dbReference>
<organism evidence="6 7">
    <name type="scientific">Clavelina lepadiformis</name>
    <name type="common">Light-bulb sea squirt</name>
    <name type="synonym">Ascidia lepadiformis</name>
    <dbReference type="NCBI Taxonomy" id="159417"/>
    <lineage>
        <taxon>Eukaryota</taxon>
        <taxon>Metazoa</taxon>
        <taxon>Chordata</taxon>
        <taxon>Tunicata</taxon>
        <taxon>Ascidiacea</taxon>
        <taxon>Aplousobranchia</taxon>
        <taxon>Clavelinidae</taxon>
        <taxon>Clavelina</taxon>
    </lineage>
</organism>
<name>A0ABP0F3K7_CLALP</name>
<evidence type="ECO:0000256" key="1">
    <source>
        <dbReference type="ARBA" id="ARBA00022679"/>
    </source>
</evidence>